<dbReference type="PANTHER" id="PTHR42933">
    <property type="entry name" value="SLR6095 PROTEIN"/>
    <property type="match status" value="1"/>
</dbReference>
<keyword evidence="3" id="KW-0808">Transferase</keyword>
<dbReference type="GO" id="GO:0003677">
    <property type="term" value="F:DNA binding"/>
    <property type="evidence" value="ECO:0007669"/>
    <property type="project" value="InterPro"/>
</dbReference>
<dbReference type="AlphaFoldDB" id="A0A4Q7P305"/>
<protein>
    <recommendedName>
        <fullName evidence="1">site-specific DNA-methyltransferase (adenine-specific)</fullName>
        <ecNumber evidence="1">2.1.1.72</ecNumber>
    </recommendedName>
</protein>
<keyword evidence="2 9" id="KW-0489">Methyltransferase</keyword>
<gene>
    <name evidence="9" type="ORF">EV209_2543</name>
</gene>
<evidence type="ECO:0000313" key="9">
    <source>
        <dbReference type="EMBL" id="RZS94174.1"/>
    </source>
</evidence>
<dbReference type="GO" id="GO:0008170">
    <property type="term" value="F:N-methyltransferase activity"/>
    <property type="evidence" value="ECO:0007669"/>
    <property type="project" value="InterPro"/>
</dbReference>
<dbReference type="GO" id="GO:0009307">
    <property type="term" value="P:DNA restriction-modification system"/>
    <property type="evidence" value="ECO:0007669"/>
    <property type="project" value="UniProtKB-KW"/>
</dbReference>
<dbReference type="OrthoDB" id="9814572at2"/>
<evidence type="ECO:0000256" key="3">
    <source>
        <dbReference type="ARBA" id="ARBA00022679"/>
    </source>
</evidence>
<dbReference type="EMBL" id="SGXF01000005">
    <property type="protein sequence ID" value="RZS94174.1"/>
    <property type="molecule type" value="Genomic_DNA"/>
</dbReference>
<evidence type="ECO:0000256" key="7">
    <source>
        <dbReference type="SAM" id="MobiDB-lite"/>
    </source>
</evidence>
<feature type="compositionally biased region" description="Basic residues" evidence="7">
    <location>
        <begin position="1"/>
        <end position="17"/>
    </location>
</feature>
<comment type="catalytic activity">
    <reaction evidence="6">
        <text>a 2'-deoxyadenosine in DNA + S-adenosyl-L-methionine = an N(6)-methyl-2'-deoxyadenosine in DNA + S-adenosyl-L-homocysteine + H(+)</text>
        <dbReference type="Rhea" id="RHEA:15197"/>
        <dbReference type="Rhea" id="RHEA-COMP:12418"/>
        <dbReference type="Rhea" id="RHEA-COMP:12419"/>
        <dbReference type="ChEBI" id="CHEBI:15378"/>
        <dbReference type="ChEBI" id="CHEBI:57856"/>
        <dbReference type="ChEBI" id="CHEBI:59789"/>
        <dbReference type="ChEBI" id="CHEBI:90615"/>
        <dbReference type="ChEBI" id="CHEBI:90616"/>
        <dbReference type="EC" id="2.1.1.72"/>
    </reaction>
</comment>
<sequence length="319" mass="36474">MAFWKKKKRQTTAKKKTNAASPKTHSPKAKPVPEWKPTISPPMYKPPEKDIGSKASKKLPEPKPKTIPKKNDARKEFMDSFRKLTYRHRPWDIWRDFVIMFACSLSNPVDKFHYDERESRYMKIIKKYNKQEQAIFPELAAQTVVALEENQEQDFLGSIFMELNLGNESGGQFFTPYYVCELMAEIALGNNVAQQVNEQGYITICDSCCGAGATLIAGIHAARKQLEKENLNYQNHILVVAQDIDEIVALMCYIQLSLLGVAAYIKVGNTFTEPIADGDSTENYWFTMMYFSDVWTMRRMVHKMDELLKGDGGDGSRIV</sequence>
<evidence type="ECO:0000256" key="6">
    <source>
        <dbReference type="ARBA" id="ARBA00047942"/>
    </source>
</evidence>
<dbReference type="InterPro" id="IPR051537">
    <property type="entry name" value="DNA_Adenine_Mtase"/>
</dbReference>
<accession>A0A4Q7P305</accession>
<dbReference type="Gene3D" id="3.40.50.150">
    <property type="entry name" value="Vaccinia Virus protein VP39"/>
    <property type="match status" value="1"/>
</dbReference>
<dbReference type="InterPro" id="IPR029063">
    <property type="entry name" value="SAM-dependent_MTases_sf"/>
</dbReference>
<evidence type="ECO:0000256" key="2">
    <source>
        <dbReference type="ARBA" id="ARBA00022603"/>
    </source>
</evidence>
<dbReference type="Pfam" id="PF02384">
    <property type="entry name" value="N6_Mtase"/>
    <property type="match status" value="1"/>
</dbReference>
<comment type="caution">
    <text evidence="9">The sequence shown here is derived from an EMBL/GenBank/DDBJ whole genome shotgun (WGS) entry which is preliminary data.</text>
</comment>
<dbReference type="GO" id="GO:0009007">
    <property type="term" value="F:site-specific DNA-methyltransferase (adenine-specific) activity"/>
    <property type="evidence" value="ECO:0007669"/>
    <property type="project" value="UniProtKB-EC"/>
</dbReference>
<dbReference type="PANTHER" id="PTHR42933:SF3">
    <property type="entry name" value="TYPE I RESTRICTION ENZYME MJAVIII METHYLASE SUBUNIT"/>
    <property type="match status" value="1"/>
</dbReference>
<keyword evidence="5" id="KW-0680">Restriction system</keyword>
<dbReference type="GO" id="GO:0032259">
    <property type="term" value="P:methylation"/>
    <property type="evidence" value="ECO:0007669"/>
    <property type="project" value="UniProtKB-KW"/>
</dbReference>
<name>A0A4Q7P305_9FIRM</name>
<evidence type="ECO:0000256" key="4">
    <source>
        <dbReference type="ARBA" id="ARBA00022691"/>
    </source>
</evidence>
<feature type="domain" description="DNA methylase adenine-specific" evidence="8">
    <location>
        <begin position="168"/>
        <end position="299"/>
    </location>
</feature>
<dbReference type="RefSeq" id="WP_130435804.1">
    <property type="nucleotide sequence ID" value="NZ_SGXF01000005.1"/>
</dbReference>
<feature type="compositionally biased region" description="Basic and acidic residues" evidence="7">
    <location>
        <begin position="46"/>
        <end position="71"/>
    </location>
</feature>
<reference evidence="9 10" key="1">
    <citation type="submission" date="2019-02" db="EMBL/GenBank/DDBJ databases">
        <title>Genomic Encyclopedia of Type Strains, Phase IV (KMG-IV): sequencing the most valuable type-strain genomes for metagenomic binning, comparative biology and taxonomic classification.</title>
        <authorList>
            <person name="Goeker M."/>
        </authorList>
    </citation>
    <scope>NUCLEOTIDE SEQUENCE [LARGE SCALE GENOMIC DNA]</scope>
    <source>
        <strain evidence="9 10">DSM 29486</strain>
    </source>
</reference>
<keyword evidence="4" id="KW-0949">S-adenosyl-L-methionine</keyword>
<proteinExistence type="predicted"/>
<organism evidence="9 10">
    <name type="scientific">Cuneatibacter caecimuris</name>
    <dbReference type="NCBI Taxonomy" id="1796618"/>
    <lineage>
        <taxon>Bacteria</taxon>
        <taxon>Bacillati</taxon>
        <taxon>Bacillota</taxon>
        <taxon>Clostridia</taxon>
        <taxon>Lachnospirales</taxon>
        <taxon>Lachnospiraceae</taxon>
        <taxon>Cuneatibacter</taxon>
    </lineage>
</organism>
<evidence type="ECO:0000259" key="8">
    <source>
        <dbReference type="Pfam" id="PF02384"/>
    </source>
</evidence>
<dbReference type="Proteomes" id="UP000292927">
    <property type="component" value="Unassembled WGS sequence"/>
</dbReference>
<evidence type="ECO:0000256" key="1">
    <source>
        <dbReference type="ARBA" id="ARBA00011900"/>
    </source>
</evidence>
<feature type="region of interest" description="Disordered" evidence="7">
    <location>
        <begin position="1"/>
        <end position="71"/>
    </location>
</feature>
<evidence type="ECO:0000256" key="5">
    <source>
        <dbReference type="ARBA" id="ARBA00022747"/>
    </source>
</evidence>
<dbReference type="EC" id="2.1.1.72" evidence="1"/>
<evidence type="ECO:0000313" key="10">
    <source>
        <dbReference type="Proteomes" id="UP000292927"/>
    </source>
</evidence>
<keyword evidence="10" id="KW-1185">Reference proteome</keyword>
<dbReference type="InterPro" id="IPR003356">
    <property type="entry name" value="DNA_methylase_A-5"/>
</dbReference>
<dbReference type="SUPFAM" id="SSF53335">
    <property type="entry name" value="S-adenosyl-L-methionine-dependent methyltransferases"/>
    <property type="match status" value="1"/>
</dbReference>